<dbReference type="Proteomes" id="UP000321570">
    <property type="component" value="Unassembled WGS sequence"/>
</dbReference>
<evidence type="ECO:0000313" key="2">
    <source>
        <dbReference type="Proteomes" id="UP000321570"/>
    </source>
</evidence>
<reference evidence="1 2" key="1">
    <citation type="submission" date="2019-07" db="EMBL/GenBank/DDBJ databases">
        <authorList>
            <person name="Jastrzebski P J."/>
            <person name="Paukszto L."/>
            <person name="Jastrzebski P J."/>
        </authorList>
    </citation>
    <scope>NUCLEOTIDE SEQUENCE [LARGE SCALE GENOMIC DNA]</scope>
    <source>
        <strain evidence="1 2">WMS-il1</strain>
    </source>
</reference>
<feature type="non-terminal residue" evidence="1">
    <location>
        <position position="82"/>
    </location>
</feature>
<protein>
    <submittedName>
        <fullName evidence="1">Uncharacterized protein</fullName>
    </submittedName>
</protein>
<accession>A0A564Y9E5</accession>
<dbReference type="AlphaFoldDB" id="A0A564Y9E5"/>
<name>A0A564Y9E5_HYMDI</name>
<organism evidence="1 2">
    <name type="scientific">Hymenolepis diminuta</name>
    <name type="common">Rat tapeworm</name>
    <dbReference type="NCBI Taxonomy" id="6216"/>
    <lineage>
        <taxon>Eukaryota</taxon>
        <taxon>Metazoa</taxon>
        <taxon>Spiralia</taxon>
        <taxon>Lophotrochozoa</taxon>
        <taxon>Platyhelminthes</taxon>
        <taxon>Cestoda</taxon>
        <taxon>Eucestoda</taxon>
        <taxon>Cyclophyllidea</taxon>
        <taxon>Hymenolepididae</taxon>
        <taxon>Hymenolepis</taxon>
    </lineage>
</organism>
<evidence type="ECO:0000313" key="1">
    <source>
        <dbReference type="EMBL" id="VUZ43891.1"/>
    </source>
</evidence>
<gene>
    <name evidence="1" type="ORF">WMSIL1_LOCUS4227</name>
</gene>
<proteinExistence type="predicted"/>
<sequence>MFKFQSYGGRRISTESFIRKLMKDNGLVIMEKSDLEKNRMLIKAKRSWISYFQISVKIKNWADAIRQSNFLKYLTLSIECFF</sequence>
<keyword evidence="2" id="KW-1185">Reference proteome</keyword>
<dbReference type="EMBL" id="CABIJS010000122">
    <property type="protein sequence ID" value="VUZ43891.1"/>
    <property type="molecule type" value="Genomic_DNA"/>
</dbReference>